<comment type="function">
    <text evidence="9">Essential for recycling GMP and indirectly, cGMP.</text>
</comment>
<dbReference type="HAMAP" id="MF_00328">
    <property type="entry name" value="Guanylate_kinase"/>
    <property type="match status" value="1"/>
</dbReference>
<dbReference type="InterPro" id="IPR020590">
    <property type="entry name" value="Guanylate_kinase_CS"/>
</dbReference>
<feature type="domain" description="Guanylate kinase-like" evidence="10">
    <location>
        <begin position="1"/>
        <end position="177"/>
    </location>
</feature>
<evidence type="ECO:0000256" key="1">
    <source>
        <dbReference type="ARBA" id="ARBA00005790"/>
    </source>
</evidence>
<keyword evidence="6 9" id="KW-0418">Kinase</keyword>
<feature type="binding site" evidence="9">
    <location>
        <begin position="6"/>
        <end position="13"/>
    </location>
    <ligand>
        <name>ATP</name>
        <dbReference type="ChEBI" id="CHEBI:30616"/>
    </ligand>
</feature>
<accession>A0A1H4CZ05</accession>
<dbReference type="SMART" id="SM00072">
    <property type="entry name" value="GuKc"/>
    <property type="match status" value="1"/>
</dbReference>
<dbReference type="CDD" id="cd00071">
    <property type="entry name" value="GMPK"/>
    <property type="match status" value="1"/>
</dbReference>
<name>A0A1H4CZ05_9BACT</name>
<dbReference type="InterPro" id="IPR017665">
    <property type="entry name" value="Guanylate_kinase"/>
</dbReference>
<dbReference type="PANTHER" id="PTHR23117:SF13">
    <property type="entry name" value="GUANYLATE KINASE"/>
    <property type="match status" value="1"/>
</dbReference>
<evidence type="ECO:0000256" key="2">
    <source>
        <dbReference type="ARBA" id="ARBA00012961"/>
    </source>
</evidence>
<reference evidence="11 12" key="1">
    <citation type="submission" date="2016-10" db="EMBL/GenBank/DDBJ databases">
        <authorList>
            <person name="de Groot N.N."/>
        </authorList>
    </citation>
    <scope>NUCLEOTIDE SEQUENCE [LARGE SCALE GENOMIC DNA]</scope>
    <source>
        <strain evidence="11 12">DSM 7343</strain>
    </source>
</reference>
<evidence type="ECO:0000256" key="3">
    <source>
        <dbReference type="ARBA" id="ARBA00016296"/>
    </source>
</evidence>
<keyword evidence="5 9" id="KW-0547">Nucleotide-binding</keyword>
<evidence type="ECO:0000256" key="4">
    <source>
        <dbReference type="ARBA" id="ARBA00022679"/>
    </source>
</evidence>
<keyword evidence="12" id="KW-1185">Reference proteome</keyword>
<evidence type="ECO:0000256" key="6">
    <source>
        <dbReference type="ARBA" id="ARBA00022777"/>
    </source>
</evidence>
<evidence type="ECO:0000313" key="12">
    <source>
        <dbReference type="Proteomes" id="UP000199409"/>
    </source>
</evidence>
<sequence>MFVVSAPSGAGKTSLCRELIDSIPDLRQSISFTTRNIRDGEQDGVDYFFTQTDSFQRMIAEQLLAEYAEVHGNYYGTSLETLNTAEAEGVDLLLDIDCQGAAQLKKNYRRGVFIFILPPDFAELKKRLYNRGTDHEDVIQRRLENAEQELLQAPWYDYLVINDDFQSAKKKLMAIITAERCRMSRTTYLLNNFTVKGDK</sequence>
<dbReference type="GO" id="GO:0004385">
    <property type="term" value="F:GMP kinase activity"/>
    <property type="evidence" value="ECO:0007669"/>
    <property type="project" value="UniProtKB-UniRule"/>
</dbReference>
<organism evidence="11 12">
    <name type="scientific">Desulfuromusa kysingii</name>
    <dbReference type="NCBI Taxonomy" id="37625"/>
    <lineage>
        <taxon>Bacteria</taxon>
        <taxon>Pseudomonadati</taxon>
        <taxon>Thermodesulfobacteriota</taxon>
        <taxon>Desulfuromonadia</taxon>
        <taxon>Desulfuromonadales</taxon>
        <taxon>Geopsychrobacteraceae</taxon>
        <taxon>Desulfuromusa</taxon>
    </lineage>
</organism>
<dbReference type="PROSITE" id="PS50052">
    <property type="entry name" value="GUANYLATE_KINASE_2"/>
    <property type="match status" value="1"/>
</dbReference>
<dbReference type="GO" id="GO:0005524">
    <property type="term" value="F:ATP binding"/>
    <property type="evidence" value="ECO:0007669"/>
    <property type="project" value="UniProtKB-UniRule"/>
</dbReference>
<dbReference type="Gene3D" id="3.40.50.300">
    <property type="entry name" value="P-loop containing nucleotide triphosphate hydrolases"/>
    <property type="match status" value="1"/>
</dbReference>
<dbReference type="EC" id="2.7.4.8" evidence="2 9"/>
<comment type="catalytic activity">
    <reaction evidence="9">
        <text>GMP + ATP = GDP + ADP</text>
        <dbReference type="Rhea" id="RHEA:20780"/>
        <dbReference type="ChEBI" id="CHEBI:30616"/>
        <dbReference type="ChEBI" id="CHEBI:58115"/>
        <dbReference type="ChEBI" id="CHEBI:58189"/>
        <dbReference type="ChEBI" id="CHEBI:456216"/>
        <dbReference type="EC" id="2.7.4.8"/>
    </reaction>
</comment>
<dbReference type="FunFam" id="3.30.63.10:FF:000002">
    <property type="entry name" value="Guanylate kinase 1"/>
    <property type="match status" value="1"/>
</dbReference>
<evidence type="ECO:0000256" key="7">
    <source>
        <dbReference type="ARBA" id="ARBA00022840"/>
    </source>
</evidence>
<evidence type="ECO:0000259" key="10">
    <source>
        <dbReference type="PROSITE" id="PS50052"/>
    </source>
</evidence>
<dbReference type="PROSITE" id="PS00856">
    <property type="entry name" value="GUANYLATE_KINASE_1"/>
    <property type="match status" value="1"/>
</dbReference>
<dbReference type="SUPFAM" id="SSF52540">
    <property type="entry name" value="P-loop containing nucleoside triphosphate hydrolases"/>
    <property type="match status" value="1"/>
</dbReference>
<dbReference type="EMBL" id="FNQN01000009">
    <property type="protein sequence ID" value="SEA65449.1"/>
    <property type="molecule type" value="Genomic_DNA"/>
</dbReference>
<dbReference type="STRING" id="37625.SAMN05660420_02737"/>
<comment type="subcellular location">
    <subcellularLocation>
        <location evidence="9">Cytoplasm</location>
    </subcellularLocation>
</comment>
<evidence type="ECO:0000256" key="9">
    <source>
        <dbReference type="HAMAP-Rule" id="MF_00328"/>
    </source>
</evidence>
<keyword evidence="7 9" id="KW-0067">ATP-binding</keyword>
<keyword evidence="9" id="KW-0963">Cytoplasm</keyword>
<evidence type="ECO:0000313" key="11">
    <source>
        <dbReference type="EMBL" id="SEA65449.1"/>
    </source>
</evidence>
<dbReference type="PANTHER" id="PTHR23117">
    <property type="entry name" value="GUANYLATE KINASE-RELATED"/>
    <property type="match status" value="1"/>
</dbReference>
<dbReference type="AlphaFoldDB" id="A0A1H4CZ05"/>
<dbReference type="Gene3D" id="3.30.63.10">
    <property type="entry name" value="Guanylate Kinase phosphate binding domain"/>
    <property type="match status" value="1"/>
</dbReference>
<dbReference type="InterPro" id="IPR008145">
    <property type="entry name" value="GK/Ca_channel_bsu"/>
</dbReference>
<dbReference type="InterPro" id="IPR027417">
    <property type="entry name" value="P-loop_NTPase"/>
</dbReference>
<proteinExistence type="inferred from homology"/>
<dbReference type="Proteomes" id="UP000199409">
    <property type="component" value="Unassembled WGS sequence"/>
</dbReference>
<dbReference type="Pfam" id="PF00625">
    <property type="entry name" value="Guanylate_kin"/>
    <property type="match status" value="1"/>
</dbReference>
<evidence type="ECO:0000256" key="5">
    <source>
        <dbReference type="ARBA" id="ARBA00022741"/>
    </source>
</evidence>
<dbReference type="NCBIfam" id="TIGR03263">
    <property type="entry name" value="guanyl_kin"/>
    <property type="match status" value="1"/>
</dbReference>
<evidence type="ECO:0000256" key="8">
    <source>
        <dbReference type="ARBA" id="ARBA00030128"/>
    </source>
</evidence>
<dbReference type="GO" id="GO:0005829">
    <property type="term" value="C:cytosol"/>
    <property type="evidence" value="ECO:0007669"/>
    <property type="project" value="TreeGrafter"/>
</dbReference>
<keyword evidence="4 9" id="KW-0808">Transferase</keyword>
<comment type="similarity">
    <text evidence="1 9">Belongs to the guanylate kinase family.</text>
</comment>
<dbReference type="InterPro" id="IPR008144">
    <property type="entry name" value="Guanylate_kin-like_dom"/>
</dbReference>
<gene>
    <name evidence="9" type="primary">gmk</name>
    <name evidence="11" type="ORF">SAMN05660420_02737</name>
</gene>
<protein>
    <recommendedName>
        <fullName evidence="3 9">Guanylate kinase</fullName>
        <ecNumber evidence="2 9">2.7.4.8</ecNumber>
    </recommendedName>
    <alternativeName>
        <fullName evidence="8 9">GMP kinase</fullName>
    </alternativeName>
</protein>